<dbReference type="EMBL" id="DRYU01000039">
    <property type="protein sequence ID" value="HHP92342.1"/>
    <property type="molecule type" value="Genomic_DNA"/>
</dbReference>
<accession>A0A7J3YVK9</accession>
<dbReference type="AlphaFoldDB" id="A0A7J3YVK9"/>
<evidence type="ECO:0000313" key="1">
    <source>
        <dbReference type="EMBL" id="HHP92342.1"/>
    </source>
</evidence>
<protein>
    <submittedName>
        <fullName evidence="1">Uncharacterized protein</fullName>
    </submittedName>
</protein>
<gene>
    <name evidence="1" type="ORF">ENM70_01765</name>
</gene>
<proteinExistence type="predicted"/>
<comment type="caution">
    <text evidence="1">The sequence shown here is derived from an EMBL/GenBank/DDBJ whole genome shotgun (WGS) entry which is preliminary data.</text>
</comment>
<name>A0A7J3YVK9_9CREN</name>
<reference evidence="1" key="1">
    <citation type="journal article" date="2020" name="mSystems">
        <title>Genome- and Community-Level Interaction Insights into Carbon Utilization and Element Cycling Functions of Hydrothermarchaeota in Hydrothermal Sediment.</title>
        <authorList>
            <person name="Zhou Z."/>
            <person name="Liu Y."/>
            <person name="Xu W."/>
            <person name="Pan J."/>
            <person name="Luo Z.H."/>
            <person name="Li M."/>
        </authorList>
    </citation>
    <scope>NUCLEOTIDE SEQUENCE [LARGE SCALE GENOMIC DNA]</scope>
    <source>
        <strain evidence="1">SpSt-1109</strain>
    </source>
</reference>
<sequence>MGVEIHPLTKNWALNWIKGSIVSYLRGDTPINIIKGRIKRAVESYGVKPEEIGVIINLLQIDPLLTIPRELREEKARPLLGFIEELKRGEESG</sequence>
<organism evidence="1">
    <name type="scientific">Ignisphaera aggregans</name>
    <dbReference type="NCBI Taxonomy" id="334771"/>
    <lineage>
        <taxon>Archaea</taxon>
        <taxon>Thermoproteota</taxon>
        <taxon>Thermoprotei</taxon>
        <taxon>Desulfurococcales</taxon>
        <taxon>Desulfurococcaceae</taxon>
        <taxon>Ignisphaera</taxon>
    </lineage>
</organism>